<dbReference type="AlphaFoldDB" id="A0A6J0BCA5"/>
<reference evidence="3" key="1">
    <citation type="submission" date="2025-08" db="UniProtKB">
        <authorList>
            <consortium name="RefSeq"/>
        </authorList>
    </citation>
    <scope>IDENTIFICATION</scope>
    <source>
        <tissue evidence="3">Thorax and Abdomen</tissue>
    </source>
</reference>
<feature type="compositionally biased region" description="Polar residues" evidence="1">
    <location>
        <begin position="8"/>
        <end position="19"/>
    </location>
</feature>
<feature type="compositionally biased region" description="Polar residues" evidence="1">
    <location>
        <begin position="78"/>
        <end position="89"/>
    </location>
</feature>
<dbReference type="GeneID" id="107219013"/>
<feature type="compositionally biased region" description="Pro residues" evidence="1">
    <location>
        <begin position="106"/>
        <end position="123"/>
    </location>
</feature>
<gene>
    <name evidence="3" type="primary">LOC107219013</name>
</gene>
<dbReference type="Proteomes" id="UP000829291">
    <property type="component" value="Chromosome 2"/>
</dbReference>
<protein>
    <submittedName>
        <fullName evidence="3">Lysine-rich arabinogalactan protein 19-like</fullName>
    </submittedName>
</protein>
<evidence type="ECO:0000256" key="1">
    <source>
        <dbReference type="SAM" id="MobiDB-lite"/>
    </source>
</evidence>
<evidence type="ECO:0000313" key="3">
    <source>
        <dbReference type="RefSeq" id="XP_015512555.1"/>
    </source>
</evidence>
<sequence>MTDPVQLATASPTQKTSACNPPAPWVLHRVNLPSRPLTRPPAVLQSVWDVRRARVTSPSYYRRIPAAISPFPEPQRIYVSTATQTTQSDSEWESPQRATEPENRRPPTPPSSPESRYTPPPRTAPTHRCTSSLQPPPRCNRATTAPSLAWKPLI</sequence>
<dbReference type="RefSeq" id="XP_015512555.1">
    <property type="nucleotide sequence ID" value="XM_015657069.1"/>
</dbReference>
<evidence type="ECO:0000313" key="2">
    <source>
        <dbReference type="Proteomes" id="UP000829291"/>
    </source>
</evidence>
<feature type="region of interest" description="Disordered" evidence="1">
    <location>
        <begin position="1"/>
        <end position="24"/>
    </location>
</feature>
<organism evidence="3">
    <name type="scientific">Neodiprion lecontei</name>
    <name type="common">Redheaded pine sawfly</name>
    <dbReference type="NCBI Taxonomy" id="441921"/>
    <lineage>
        <taxon>Eukaryota</taxon>
        <taxon>Metazoa</taxon>
        <taxon>Ecdysozoa</taxon>
        <taxon>Arthropoda</taxon>
        <taxon>Hexapoda</taxon>
        <taxon>Insecta</taxon>
        <taxon>Pterygota</taxon>
        <taxon>Neoptera</taxon>
        <taxon>Endopterygota</taxon>
        <taxon>Hymenoptera</taxon>
        <taxon>Tenthredinoidea</taxon>
        <taxon>Diprionidae</taxon>
        <taxon>Diprioninae</taxon>
        <taxon>Neodiprion</taxon>
    </lineage>
</organism>
<keyword evidence="2" id="KW-1185">Reference proteome</keyword>
<feature type="region of interest" description="Disordered" evidence="1">
    <location>
        <begin position="72"/>
        <end position="154"/>
    </location>
</feature>
<dbReference type="InParanoid" id="A0A6J0BCA5"/>
<dbReference type="KEGG" id="nlo:107219013"/>
<proteinExistence type="predicted"/>
<accession>A0A6J0BCA5</accession>
<name>A0A6J0BCA5_NEOLC</name>